<keyword evidence="8 9" id="KW-0472">Membrane</keyword>
<evidence type="ECO:0000256" key="6">
    <source>
        <dbReference type="ARBA" id="ARBA00022692"/>
    </source>
</evidence>
<gene>
    <name evidence="10" type="primary">cbiB</name>
    <name evidence="9" type="synonym">cobD</name>
    <name evidence="10" type="ORF">L3556_06205</name>
</gene>
<organism evidence="10 11">
    <name type="scientific">Candidatus Synechococcus calcipolaris G9</name>
    <dbReference type="NCBI Taxonomy" id="1497997"/>
    <lineage>
        <taxon>Bacteria</taxon>
        <taxon>Bacillati</taxon>
        <taxon>Cyanobacteriota</taxon>
        <taxon>Cyanophyceae</taxon>
        <taxon>Synechococcales</taxon>
        <taxon>Synechococcaceae</taxon>
        <taxon>Synechococcus</taxon>
    </lineage>
</organism>
<evidence type="ECO:0000313" key="10">
    <source>
        <dbReference type="EMBL" id="MDG2990527.1"/>
    </source>
</evidence>
<feature type="transmembrane region" description="Helical" evidence="9">
    <location>
        <begin position="315"/>
        <end position="332"/>
    </location>
</feature>
<reference evidence="10" key="2">
    <citation type="submission" date="2022-01" db="EMBL/GenBank/DDBJ databases">
        <authorList>
            <person name="Zivanovic Y."/>
            <person name="Moreira D."/>
            <person name="Lopez-Garcia P."/>
        </authorList>
    </citation>
    <scope>NUCLEOTIDE SEQUENCE</scope>
    <source>
        <strain evidence="10">G9</strain>
    </source>
</reference>
<dbReference type="RefSeq" id="WP_277866436.1">
    <property type="nucleotide sequence ID" value="NZ_JAKKUT010000002.1"/>
</dbReference>
<dbReference type="NCBIfam" id="TIGR00380">
    <property type="entry name" value="cobal_cbiB"/>
    <property type="match status" value="1"/>
</dbReference>
<proteinExistence type="inferred from homology"/>
<feature type="transmembrane region" description="Helical" evidence="9">
    <location>
        <begin position="64"/>
        <end position="85"/>
    </location>
</feature>
<feature type="transmembrane region" description="Helical" evidence="9">
    <location>
        <begin position="172"/>
        <end position="193"/>
    </location>
</feature>
<feature type="transmembrane region" description="Helical" evidence="9">
    <location>
        <begin position="92"/>
        <end position="113"/>
    </location>
</feature>
<evidence type="ECO:0000256" key="1">
    <source>
        <dbReference type="ARBA" id="ARBA00004651"/>
    </source>
</evidence>
<comment type="caution">
    <text evidence="10">The sequence shown here is derived from an EMBL/GenBank/DDBJ whole genome shotgun (WGS) entry which is preliminary data.</text>
</comment>
<dbReference type="InterPro" id="IPR004485">
    <property type="entry name" value="Cobalamin_biosynth_CobD/CbiB"/>
</dbReference>
<comment type="caution">
    <text evidence="9">Lacks conserved residue(s) required for the propagation of feature annotation.</text>
</comment>
<protein>
    <recommendedName>
        <fullName evidence="9">Cobalamin biosynthesis protein CobD</fullName>
    </recommendedName>
</protein>
<evidence type="ECO:0000256" key="4">
    <source>
        <dbReference type="ARBA" id="ARBA00022475"/>
    </source>
</evidence>
<dbReference type="PANTHER" id="PTHR34308">
    <property type="entry name" value="COBALAMIN BIOSYNTHESIS PROTEIN CBIB"/>
    <property type="match status" value="1"/>
</dbReference>
<keyword evidence="4 9" id="KW-1003">Cell membrane</keyword>
<evidence type="ECO:0000256" key="9">
    <source>
        <dbReference type="HAMAP-Rule" id="MF_00024"/>
    </source>
</evidence>
<accession>A0ABT6EXQ5</accession>
<evidence type="ECO:0000313" key="11">
    <source>
        <dbReference type="Proteomes" id="UP001154265"/>
    </source>
</evidence>
<name>A0ABT6EXQ5_9SYNE</name>
<evidence type="ECO:0000256" key="7">
    <source>
        <dbReference type="ARBA" id="ARBA00022989"/>
    </source>
</evidence>
<comment type="subcellular location">
    <subcellularLocation>
        <location evidence="1 9">Cell membrane</location>
        <topology evidence="1 9">Multi-pass membrane protein</topology>
    </subcellularLocation>
</comment>
<reference evidence="10" key="1">
    <citation type="journal article" date="2022" name="Genome Biol. Evol.">
        <title>A New Gene Family Diagnostic for Intracellular Biomineralization of Amorphous Ca Carbonates by Cyanobacteria.</title>
        <authorList>
            <person name="Benzerara K."/>
            <person name="Duprat E."/>
            <person name="Bitard-Feildel T."/>
            <person name="Caumes G."/>
            <person name="Cassier-Chauvat C."/>
            <person name="Chauvat F."/>
            <person name="Dezi M."/>
            <person name="Diop S.I."/>
            <person name="Gaschignard G."/>
            <person name="Gorgen S."/>
            <person name="Gugger M."/>
            <person name="Lopez-Garcia P."/>
            <person name="Millet M."/>
            <person name="Skouri-Panet F."/>
            <person name="Moreira D."/>
            <person name="Callebaut I."/>
        </authorList>
    </citation>
    <scope>NUCLEOTIDE SEQUENCE</scope>
    <source>
        <strain evidence="10">G9</strain>
    </source>
</reference>
<dbReference type="Proteomes" id="UP001154265">
    <property type="component" value="Unassembled WGS sequence"/>
</dbReference>
<dbReference type="Pfam" id="PF03186">
    <property type="entry name" value="CobD_Cbib"/>
    <property type="match status" value="1"/>
</dbReference>
<evidence type="ECO:0000256" key="5">
    <source>
        <dbReference type="ARBA" id="ARBA00022573"/>
    </source>
</evidence>
<dbReference type="EMBL" id="JAKKUT010000002">
    <property type="protein sequence ID" value="MDG2990527.1"/>
    <property type="molecule type" value="Genomic_DNA"/>
</dbReference>
<comment type="function">
    <text evidence="9">Converts cobyric acid to cobinamide by the addition of aminopropanol on the F carboxylic group.</text>
</comment>
<sequence length="333" mass="36532">MLESWLYSSSSQRVFLVILAASALDFLVGDPWGWPHPVRLMGWLIDRYQGMIFSWSLPRWGLRLAGAVLTLGLILGSGGLTWFLFHWLDRDATVLGLLFQVILLASCFAGRSLRQAAQEVLAPLQQGHIGQARSALRHYVGRETDTLDPPEILRAILETVTENATDGVFAPLFYASLGILFPEIGPVPFALGYKAASTLDSMIGYYQAPFTDLGWFAAKTEDGLTWLPCRILVLGIALLSGQFRRVWAVCQRDAPKDPSPNAGWSECAYAATLGVQMGGMNTYGGLIKVKPLLGDGHQPITATTIAQALSLTRRVYLLYLLLCLTTVILIYGL</sequence>
<keyword evidence="5 9" id="KW-0169">Cobalamin biosynthesis</keyword>
<dbReference type="PANTHER" id="PTHR34308:SF1">
    <property type="entry name" value="COBALAMIN BIOSYNTHESIS PROTEIN CBIB"/>
    <property type="match status" value="1"/>
</dbReference>
<evidence type="ECO:0000256" key="8">
    <source>
        <dbReference type="ARBA" id="ARBA00023136"/>
    </source>
</evidence>
<evidence type="ECO:0000256" key="2">
    <source>
        <dbReference type="ARBA" id="ARBA00004953"/>
    </source>
</evidence>
<comment type="pathway">
    <text evidence="2 9">Cofactor biosynthesis; adenosylcobalamin biosynthesis.</text>
</comment>
<comment type="similarity">
    <text evidence="3 9">Belongs to the CobD/CbiB family.</text>
</comment>
<keyword evidence="6 9" id="KW-0812">Transmembrane</keyword>
<dbReference type="HAMAP" id="MF_00024">
    <property type="entry name" value="CobD_CbiB"/>
    <property type="match status" value="1"/>
</dbReference>
<keyword evidence="7 9" id="KW-1133">Transmembrane helix</keyword>
<evidence type="ECO:0000256" key="3">
    <source>
        <dbReference type="ARBA" id="ARBA00006263"/>
    </source>
</evidence>
<keyword evidence="11" id="KW-1185">Reference proteome</keyword>